<protein>
    <submittedName>
        <fullName evidence="3">Helicase conserved C-terminal domain-containing protein</fullName>
    </submittedName>
</protein>
<dbReference type="GO" id="GO:0004386">
    <property type="term" value="F:helicase activity"/>
    <property type="evidence" value="ECO:0007669"/>
    <property type="project" value="UniProtKB-KW"/>
</dbReference>
<name>A0AAE3GCY1_9PSEU</name>
<dbReference type="Proteomes" id="UP001206128">
    <property type="component" value="Unassembled WGS sequence"/>
</dbReference>
<feature type="domain" description="WYL" evidence="1">
    <location>
        <begin position="689"/>
        <end position="751"/>
    </location>
</feature>
<reference evidence="3" key="1">
    <citation type="submission" date="2022-06" db="EMBL/GenBank/DDBJ databases">
        <title>Genomic Encyclopedia of Archaeal and Bacterial Type Strains, Phase II (KMG-II): from individual species to whole genera.</title>
        <authorList>
            <person name="Goeker M."/>
        </authorList>
    </citation>
    <scope>NUCLEOTIDE SEQUENCE</scope>
    <source>
        <strain evidence="3">DSM 43935</strain>
    </source>
</reference>
<feature type="domain" description="Helicase XPB/Ssl2 N-terminal" evidence="2">
    <location>
        <begin position="468"/>
        <end position="590"/>
    </location>
</feature>
<dbReference type="Pfam" id="PF13625">
    <property type="entry name" value="Helicase_C_3"/>
    <property type="match status" value="1"/>
</dbReference>
<dbReference type="Pfam" id="PF13280">
    <property type="entry name" value="WYL"/>
    <property type="match status" value="1"/>
</dbReference>
<comment type="caution">
    <text evidence="3">The sequence shown here is derived from an EMBL/GenBank/DDBJ whole genome shotgun (WGS) entry which is preliminary data.</text>
</comment>
<keyword evidence="3" id="KW-0347">Helicase</keyword>
<dbReference type="RefSeq" id="WP_253769079.1">
    <property type="nucleotide sequence ID" value="NZ_JAMTCK010000003.1"/>
</dbReference>
<keyword evidence="3" id="KW-0547">Nucleotide-binding</keyword>
<evidence type="ECO:0000259" key="1">
    <source>
        <dbReference type="Pfam" id="PF13280"/>
    </source>
</evidence>
<keyword evidence="3" id="KW-0378">Hydrolase</keyword>
<dbReference type="InterPro" id="IPR032830">
    <property type="entry name" value="XPB/Ssl2_N"/>
</dbReference>
<dbReference type="InterPro" id="IPR026881">
    <property type="entry name" value="WYL_dom"/>
</dbReference>
<evidence type="ECO:0000259" key="2">
    <source>
        <dbReference type="Pfam" id="PF13625"/>
    </source>
</evidence>
<keyword evidence="4" id="KW-1185">Reference proteome</keyword>
<accession>A0AAE3GCY1</accession>
<proteinExistence type="predicted"/>
<dbReference type="EMBL" id="JAMTCK010000003">
    <property type="protein sequence ID" value="MCP2164894.1"/>
    <property type="molecule type" value="Genomic_DNA"/>
</dbReference>
<evidence type="ECO:0000313" key="3">
    <source>
        <dbReference type="EMBL" id="MCP2164894.1"/>
    </source>
</evidence>
<dbReference type="AlphaFoldDB" id="A0AAE3GCY1"/>
<keyword evidence="3" id="KW-0067">ATP-binding</keyword>
<organism evidence="3 4">
    <name type="scientific">Goodfellowiella coeruleoviolacea</name>
    <dbReference type="NCBI Taxonomy" id="334858"/>
    <lineage>
        <taxon>Bacteria</taxon>
        <taxon>Bacillati</taxon>
        <taxon>Actinomycetota</taxon>
        <taxon>Actinomycetes</taxon>
        <taxon>Pseudonocardiales</taxon>
        <taxon>Pseudonocardiaceae</taxon>
        <taxon>Goodfellowiella</taxon>
    </lineage>
</organism>
<sequence length="755" mass="79946">MPGTSLADWLRAQDDTALAAILRARADAATPPPADSAVLATRLDTRASIARAAEALDTFTLTVLEALLVVDADQAPVPVAAVAAALGPDVPVERVRQALRVLRQRALVWGPDEEVALPSAAREAVTAFPGGLGRSVPGLAEVDLPARLAELDEPELAVLRRLAAGPPIGQTREAAQVLTLEQARTPVQRLLARGLLVRRNTDTVELPREVGLALRGDRPMGTVEVDEPAMTTSSPGVSTVDKTAAGAALELLRHMDLLLALWSEEPPAVLRSGGLGVRELRRLARELDMAERDASLLAELAVGAGLIADSGGTEPQWLPTTRVDGWEVAPPEHRWATLASTWLDLPRLPGLAGHRDDRDRLLGPLSEDLRRPVAPRERRRVLAALAELPEGTAVPEVDELAEVLAWRAPRRGGRLRDDLVRWTVREATSVAVVALAALSTAGRELLANGPAEAAARLAEALPAPVDHVLVQADLTVVAPGPLEPELAAEIGLVADVESAGGATVYRVSEASVRRALDAGRTAVELHELFRTRSRTPIPQSLTYLVDDVARRHGRLRGGAAGSFLRCDDEVLIAEVLAHPQVGDLELRRLAPTVLVSPLPLAEVLDGLRAAGFAPAAEGPDGRLVDLRPEARRVSAGGRAVRRAALPTPPSDERLAEMVRQLRAGDRAAATPRGAVVTTPGGLGAGPSATLELLQRAAKDGRSVWVGLVDAHGVASQRVVEPINVGAGVLEGYDHSYGEVRRYPLHRITSAALVET</sequence>
<evidence type="ECO:0000313" key="4">
    <source>
        <dbReference type="Proteomes" id="UP001206128"/>
    </source>
</evidence>
<gene>
    <name evidence="3" type="ORF">LX83_001734</name>
</gene>